<comment type="caution">
    <text evidence="4">The sequence shown here is derived from an EMBL/GenBank/DDBJ whole genome shotgun (WGS) entry which is preliminary data.</text>
</comment>
<sequence length="1331" mass="149307">MIQIKRKQNKIRQVYRWSWLATSFMSLGMTSNAYSFEPTNKITVDMLVDELTDAHRSRYLSGDVDGNGVNDLIKIFHDDVNIRVGDDAASSATVWLRNGATGIQETTSISWVGAWSDVGASDDRHFLMLDVNGDQTDEIVEIWQAGGGANASAWKWNGEKFVWMNQNLGPAGVGAWSDRSGDESRRYLGGDFNGDGREDLIEIWKSDRAENATEITIWASKPDRLFAFDRRQTINHKWVNTNQPDTTQYFVDDIDNDGVDDLISIEKEAATGGAKATLYKNKNGEFQNFAMGSVGNWVSAKDASGFYLLDANGNGKVDIVSMADNRMSIWEWKDETFAFFSQQLVGYNASPDQTLFPHYLGLLPLNNENAPDDLFAFHVNQNQQFATLWQNRSPNQTLCNSNKALADDLIQSQSVFVSVSGNDENSGLANSPVATVSQAQCIVRNLRSAGVAGTIRVKIAAGDYKLTDTVVFGLADGGDGNNHTVYEAADPNNKPVFHSDVSVQGWERVDAHPFLNSNALGHVYSAPIPEELGRIYTLHADGVMLPNSMHSFSSEISFQDENYDFNANPLKQHLFTPDKVMEELYPELTSREVGDIELGIYPRQKWMYSRAKIKDFKSSEHDLNGDAYTTDVYLRMQSFNVHAPHYNHTSISGRNPILIDRPLPTGMTSSIIHREDGIRLFNSLTYLQEGEWAVDTREGKIYYWPEGGNIQNHISAPALRELFRIEGIVNTQDCFIDQMNGFTCSNLDVPVKNIHFKNLVFTRAERGYHEWGEATTHSEQAIYDKDNAALRFRGAENITVDGVEIYNTSGNGIRLDLHSQNISIVNSHIHHVGKTGIAVIGYGPGIKNANKNNLIENNNIHDMGLLHRMGQAILLTQTQNTKVLHNKIYNTPFNGISITGFRYGVGSRLYNIPALGEEMTPQAPTYEGFIANPEYQALRVGDIPWFLRGRVAQGEPIRSLPALSMTLTQGIEVAYNELSNVATDLGDTNAIYINTTRGYVEQDNAWPQPGTPVPNPKELVDDDSLIYVHHNYIHSMPDGEKSTAIRADFAQLYAKITHNILYDLENEGGIDFAKFTEVVNNYIVDVRGSKNNGYHKYYLKLHQDGGLHHATVRNNVVLNLSDKDTHTIAGVKGPDLRNGNNIWSIREGMDIGSNLYFRQELQNEFNQQTTCTDSSSALNNCFVNWLNGAPVAGNEIGFIAVNEDDFTTTEEFELAKEAHLKNEDTFAQNVGLIANDERAENYRYWWEFRNIRDYWSRFDRGVFNPNNNDQYADPLFLALGKQPNGFVLSANSPVHDMGIEPLDVMEMGLKQQLVEFDVEFMPINSKKDKHE</sequence>
<dbReference type="Proteomes" id="UP001652504">
    <property type="component" value="Unassembled WGS sequence"/>
</dbReference>
<protein>
    <submittedName>
        <fullName evidence="4">Right-handed parallel beta-helix repeat-containing protein</fullName>
    </submittedName>
</protein>
<dbReference type="InterPro" id="IPR006626">
    <property type="entry name" value="PbH1"/>
</dbReference>
<reference evidence="4 5" key="1">
    <citation type="submission" date="2022-10" db="EMBL/GenBank/DDBJ databases">
        <title>Aestuariibacter sp. AA17 isolated from Montipora capitata coral fragment.</title>
        <authorList>
            <person name="Emsley S.A."/>
            <person name="Pfannmuller K.M."/>
            <person name="Loughran R.M."/>
            <person name="Shlafstein M."/>
            <person name="Papke E."/>
            <person name="Saw J.H."/>
            <person name="Ushijima B."/>
            <person name="Videau P."/>
        </authorList>
    </citation>
    <scope>NUCLEOTIDE SEQUENCE [LARGE SCALE GENOMIC DNA]</scope>
    <source>
        <strain evidence="4 5">AA17</strain>
    </source>
</reference>
<dbReference type="RefSeq" id="WP_263713392.1">
    <property type="nucleotide sequence ID" value="NZ_JAOWKX010000008.1"/>
</dbReference>
<dbReference type="SMART" id="SM00710">
    <property type="entry name" value="PbH1"/>
    <property type="match status" value="6"/>
</dbReference>
<feature type="domain" description="Right handed beta helix" evidence="3">
    <location>
        <begin position="780"/>
        <end position="900"/>
    </location>
</feature>
<gene>
    <name evidence="4" type="ORF">OE749_15545</name>
</gene>
<evidence type="ECO:0000259" key="3">
    <source>
        <dbReference type="Pfam" id="PF13229"/>
    </source>
</evidence>
<dbReference type="SUPFAM" id="SSF51126">
    <property type="entry name" value="Pectin lyase-like"/>
    <property type="match status" value="1"/>
</dbReference>
<evidence type="ECO:0000256" key="2">
    <source>
        <dbReference type="SAM" id="SignalP"/>
    </source>
</evidence>
<accession>A0ABT3ABQ4</accession>
<dbReference type="Gene3D" id="2.160.20.10">
    <property type="entry name" value="Single-stranded right-handed beta-helix, Pectin lyase-like"/>
    <property type="match status" value="2"/>
</dbReference>
<dbReference type="SUPFAM" id="SSF69318">
    <property type="entry name" value="Integrin alpha N-terminal domain"/>
    <property type="match status" value="1"/>
</dbReference>
<proteinExistence type="predicted"/>
<dbReference type="Pfam" id="PF13229">
    <property type="entry name" value="Beta_helix"/>
    <property type="match status" value="1"/>
</dbReference>
<organism evidence="4 5">
    <name type="scientific">Fluctibacter corallii</name>
    <dbReference type="NCBI Taxonomy" id="2984329"/>
    <lineage>
        <taxon>Bacteria</taxon>
        <taxon>Pseudomonadati</taxon>
        <taxon>Pseudomonadota</taxon>
        <taxon>Gammaproteobacteria</taxon>
        <taxon>Alteromonadales</taxon>
        <taxon>Alteromonadaceae</taxon>
        <taxon>Fluctibacter</taxon>
    </lineage>
</organism>
<dbReference type="EMBL" id="JAOWKX010000008">
    <property type="protein sequence ID" value="MCV2886106.1"/>
    <property type="molecule type" value="Genomic_DNA"/>
</dbReference>
<dbReference type="PANTHER" id="PTHR36453">
    <property type="entry name" value="SECRETED PROTEIN-RELATED"/>
    <property type="match status" value="1"/>
</dbReference>
<keyword evidence="5" id="KW-1185">Reference proteome</keyword>
<dbReference type="InterPro" id="IPR028994">
    <property type="entry name" value="Integrin_alpha_N"/>
</dbReference>
<dbReference type="PANTHER" id="PTHR36453:SF1">
    <property type="entry name" value="RIGHT HANDED BETA HELIX DOMAIN-CONTAINING PROTEIN"/>
    <property type="match status" value="1"/>
</dbReference>
<feature type="chain" id="PRO_5045526526" evidence="2">
    <location>
        <begin position="36"/>
        <end position="1331"/>
    </location>
</feature>
<dbReference type="Pfam" id="PF13517">
    <property type="entry name" value="FG-GAP_3"/>
    <property type="match status" value="1"/>
</dbReference>
<evidence type="ECO:0000313" key="4">
    <source>
        <dbReference type="EMBL" id="MCV2886106.1"/>
    </source>
</evidence>
<dbReference type="InterPro" id="IPR011050">
    <property type="entry name" value="Pectin_lyase_fold/virulence"/>
</dbReference>
<dbReference type="InterPro" id="IPR012334">
    <property type="entry name" value="Pectin_lyas_fold"/>
</dbReference>
<evidence type="ECO:0000256" key="1">
    <source>
        <dbReference type="ARBA" id="ARBA00022729"/>
    </source>
</evidence>
<feature type="signal peptide" evidence="2">
    <location>
        <begin position="1"/>
        <end position="35"/>
    </location>
</feature>
<name>A0ABT3ABQ4_9ALTE</name>
<evidence type="ECO:0000313" key="5">
    <source>
        <dbReference type="Proteomes" id="UP001652504"/>
    </source>
</evidence>
<dbReference type="InterPro" id="IPR013517">
    <property type="entry name" value="FG-GAP"/>
</dbReference>
<dbReference type="InterPro" id="IPR039448">
    <property type="entry name" value="Beta_helix"/>
</dbReference>
<keyword evidence="1 2" id="KW-0732">Signal</keyword>